<dbReference type="GO" id="GO:0005886">
    <property type="term" value="C:plasma membrane"/>
    <property type="evidence" value="ECO:0007669"/>
    <property type="project" value="UniProtKB-SubCell"/>
</dbReference>
<organism evidence="10 12">
    <name type="scientific">Methylovulum psychrotolerans</name>
    <dbReference type="NCBI Taxonomy" id="1704499"/>
    <lineage>
        <taxon>Bacteria</taxon>
        <taxon>Pseudomonadati</taxon>
        <taxon>Pseudomonadota</taxon>
        <taxon>Gammaproteobacteria</taxon>
        <taxon>Methylococcales</taxon>
        <taxon>Methylococcaceae</taxon>
        <taxon>Methylovulum</taxon>
    </lineage>
</organism>
<dbReference type="NCBIfam" id="TIGR02209">
    <property type="entry name" value="ftsL_broad"/>
    <property type="match status" value="1"/>
</dbReference>
<keyword evidence="4 8" id="KW-0812">Transmembrane</keyword>
<keyword evidence="8" id="KW-0997">Cell inner membrane</keyword>
<comment type="similarity">
    <text evidence="8">Belongs to the FtsL family.</text>
</comment>
<reference evidence="10 12" key="1">
    <citation type="submission" date="2017-06" db="EMBL/GenBank/DDBJ databases">
        <title>Genome Sequencing of the methanotroph Methylovulum psychrotolerants str. HV10-M2 isolated from a high-altitude environment.</title>
        <authorList>
            <person name="Mateos-Rivera A."/>
        </authorList>
    </citation>
    <scope>NUCLEOTIDE SEQUENCE [LARGE SCALE GENOMIC DNA]</scope>
    <source>
        <strain evidence="10 12">HV10_M2</strain>
    </source>
</reference>
<evidence type="ECO:0000256" key="7">
    <source>
        <dbReference type="ARBA" id="ARBA00023306"/>
    </source>
</evidence>
<dbReference type="EMBL" id="PGFZ01000012">
    <property type="protein sequence ID" value="POZ50318.1"/>
    <property type="molecule type" value="Genomic_DNA"/>
</dbReference>
<protein>
    <recommendedName>
        <fullName evidence="8 9">Cell division protein FtsL</fullName>
    </recommendedName>
</protein>
<comment type="subunit">
    <text evidence="8">Part of a complex composed of FtsB, FtsL and FtsQ.</text>
</comment>
<keyword evidence="3 8" id="KW-0132">Cell division</keyword>
<dbReference type="GO" id="GO:0043093">
    <property type="term" value="P:FtsZ-dependent cytokinesis"/>
    <property type="evidence" value="ECO:0007669"/>
    <property type="project" value="UniProtKB-UniRule"/>
</dbReference>
<proteinExistence type="inferred from homology"/>
<dbReference type="EMBL" id="CP022129">
    <property type="protein sequence ID" value="ASF46868.1"/>
    <property type="molecule type" value="Genomic_DNA"/>
</dbReference>
<feature type="transmembrane region" description="Helical" evidence="8">
    <location>
        <begin position="6"/>
        <end position="26"/>
    </location>
</feature>
<keyword evidence="12" id="KW-1185">Reference proteome</keyword>
<dbReference type="AlphaFoldDB" id="A0A1Z4C008"/>
<sequence length="90" mass="10445">MAGWRVLGMGSLFVALLVSAIAVVYYQYRARLVFIEIQQQQAALDQYEIEWGQMQLEITMLLEENRVESAALNQLKLILPKREETIYLKP</sequence>
<evidence type="ECO:0000256" key="5">
    <source>
        <dbReference type="ARBA" id="ARBA00022989"/>
    </source>
</evidence>
<name>A0A1Z4C008_9GAMM</name>
<evidence type="ECO:0000256" key="8">
    <source>
        <dbReference type="HAMAP-Rule" id="MF_00910"/>
    </source>
</evidence>
<comment type="subcellular location">
    <subcellularLocation>
        <location evidence="8">Cell inner membrane</location>
        <topology evidence="8">Single-pass type II membrane protein</topology>
    </subcellularLocation>
    <subcellularLocation>
        <location evidence="1">Cell membrane</location>
        <topology evidence="1">Single-pass type II membrane protein</topology>
    </subcellularLocation>
    <text evidence="8">Localizes to the division septum where it forms a ring structure.</text>
</comment>
<evidence type="ECO:0000313" key="13">
    <source>
        <dbReference type="Proteomes" id="UP000237423"/>
    </source>
</evidence>
<dbReference type="InterPro" id="IPR011922">
    <property type="entry name" value="Cell_div_FtsL"/>
</dbReference>
<comment type="function">
    <text evidence="8">Essential cell division protein. May link together the upstream cell division proteins, which are predominantly cytoplasmic, with the downstream cell division proteins, which are predominantly periplasmic.</text>
</comment>
<evidence type="ECO:0000256" key="9">
    <source>
        <dbReference type="NCBIfam" id="TIGR02209"/>
    </source>
</evidence>
<dbReference type="GO" id="GO:0032153">
    <property type="term" value="C:cell division site"/>
    <property type="evidence" value="ECO:0007669"/>
    <property type="project" value="UniProtKB-UniRule"/>
</dbReference>
<accession>A0A1Z4C008</accession>
<evidence type="ECO:0000256" key="4">
    <source>
        <dbReference type="ARBA" id="ARBA00022692"/>
    </source>
</evidence>
<dbReference type="PANTHER" id="PTHR37479">
    <property type="entry name" value="CELL DIVISION PROTEIN FTSL"/>
    <property type="match status" value="1"/>
</dbReference>
<evidence type="ECO:0000256" key="1">
    <source>
        <dbReference type="ARBA" id="ARBA00004401"/>
    </source>
</evidence>
<reference evidence="11 13" key="2">
    <citation type="submission" date="2017-11" db="EMBL/GenBank/DDBJ databases">
        <title>Draft Genome Sequence of Methylobacter psychrotolerans Sph1T, an Obligate Methanotroph from Low-Temperature Environments.</title>
        <authorList>
            <person name="Oshkin I.Y."/>
            <person name="Miroshnikov K."/>
            <person name="Belova S.E."/>
            <person name="Korzhenkov A."/>
            <person name="Toshchakov S.V."/>
            <person name="Dedysh S.N."/>
        </authorList>
    </citation>
    <scope>NUCLEOTIDE SEQUENCE [LARGE SCALE GENOMIC DNA]</scope>
    <source>
        <strain evidence="11 13">Sph1</strain>
    </source>
</reference>
<dbReference type="OrthoDB" id="5298556at2"/>
<dbReference type="Proteomes" id="UP000237423">
    <property type="component" value="Unassembled WGS sequence"/>
</dbReference>
<keyword evidence="5 8" id="KW-1133">Transmembrane helix</keyword>
<keyword evidence="6 8" id="KW-0472">Membrane</keyword>
<dbReference type="Pfam" id="PF04999">
    <property type="entry name" value="FtsL"/>
    <property type="match status" value="1"/>
</dbReference>
<dbReference type="RefSeq" id="WP_088619740.1">
    <property type="nucleotide sequence ID" value="NZ_CP022129.1"/>
</dbReference>
<dbReference type="HAMAP" id="MF_00910">
    <property type="entry name" value="FtsL"/>
    <property type="match status" value="1"/>
</dbReference>
<evidence type="ECO:0000256" key="2">
    <source>
        <dbReference type="ARBA" id="ARBA00022475"/>
    </source>
</evidence>
<evidence type="ECO:0000313" key="10">
    <source>
        <dbReference type="EMBL" id="ASF46868.1"/>
    </source>
</evidence>
<dbReference type="PANTHER" id="PTHR37479:SF1">
    <property type="entry name" value="CELL DIVISION PROTEIN FTSL"/>
    <property type="match status" value="1"/>
</dbReference>
<evidence type="ECO:0000313" key="12">
    <source>
        <dbReference type="Proteomes" id="UP000197019"/>
    </source>
</evidence>
<evidence type="ECO:0000256" key="3">
    <source>
        <dbReference type="ARBA" id="ARBA00022618"/>
    </source>
</evidence>
<dbReference type="KEGG" id="mpsy:CEK71_12730"/>
<evidence type="ECO:0000256" key="6">
    <source>
        <dbReference type="ARBA" id="ARBA00023136"/>
    </source>
</evidence>
<gene>
    <name evidence="8 10" type="primary">ftsL</name>
    <name evidence="11" type="ORF">AADEFJLK_03903</name>
    <name evidence="10" type="ORF">CEK71_12730</name>
</gene>
<dbReference type="Proteomes" id="UP000197019">
    <property type="component" value="Chromosome"/>
</dbReference>
<keyword evidence="2 8" id="KW-1003">Cell membrane</keyword>
<evidence type="ECO:0000313" key="11">
    <source>
        <dbReference type="EMBL" id="POZ50318.1"/>
    </source>
</evidence>
<keyword evidence="7 8" id="KW-0131">Cell cycle</keyword>